<keyword evidence="3" id="KW-0285">Flavoprotein</keyword>
<dbReference type="InterPro" id="IPR016164">
    <property type="entry name" value="FAD-linked_Oxase-like_C"/>
</dbReference>
<comment type="similarity">
    <text evidence="2">Belongs to the oxygen-dependent FAD-linked oxidoreductase family.</text>
</comment>
<dbReference type="AlphaFoldDB" id="A0A1Y1QEB5"/>
<evidence type="ECO:0000256" key="2">
    <source>
        <dbReference type="ARBA" id="ARBA00005466"/>
    </source>
</evidence>
<dbReference type="SUPFAM" id="SSF55103">
    <property type="entry name" value="FAD-linked oxidases, C-terminal domain"/>
    <property type="match status" value="1"/>
</dbReference>
<sequence>MNPPTPPNSSRRRFLRNALTLAASSIPAFYLPLTANADSSAPTSNANVRFLLRNDADYAKHRQIFNKRITAMPKIIAVCANEAGVQAAIAYAQQTKLPIAVKSGGHSFEGFSTNEGGLMLDLSGMNKPKYDKTTQRLTIQPGAKLGKVYEYLHQYGRMIPAGSCAGVGVAGLTLGGGYGFFARQLGLTCDSLQRVRMVDGKGKLHDSNANPELLWACKGGGNGNFGIITELEFKTHPTPTHFSSHRYKYRHLTPASATQLAERWFEWMKTLPNTAYSSWVLNGKHVTVIVTDTSSTPSAALKTILAKLKSGATEVMTPRKDAFLTGIQRYKGGVEPMYFKNVSAGYYNGFSDIKALLPTICQQIGTAKLTTILQINTLGGAINNPALETTAAYPHRAFGYLGELQTYYDKATQTKLAEQIVRDIQGKLTAGGIKAHYRNYPDAELPNWESAYYGKSYPRLQALKRQFDPDNLIRHPQSVKL</sequence>
<comment type="cofactor">
    <cofactor evidence="1">
        <name>FAD</name>
        <dbReference type="ChEBI" id="CHEBI:57692"/>
    </cofactor>
</comment>
<dbReference type="InterPro" id="IPR016167">
    <property type="entry name" value="FAD-bd_PCMH_sub1"/>
</dbReference>
<dbReference type="InterPro" id="IPR016169">
    <property type="entry name" value="FAD-bd_PCMH_sub2"/>
</dbReference>
<dbReference type="InterPro" id="IPR006094">
    <property type="entry name" value="Oxid_FAD_bind_N"/>
</dbReference>
<dbReference type="Gene3D" id="3.30.465.10">
    <property type="match status" value="1"/>
</dbReference>
<dbReference type="PANTHER" id="PTHR42973:SF39">
    <property type="entry name" value="FAD-BINDING PCMH-TYPE DOMAIN-CONTAINING PROTEIN"/>
    <property type="match status" value="1"/>
</dbReference>
<accession>A0A1Y1QEB5</accession>
<evidence type="ECO:0000259" key="7">
    <source>
        <dbReference type="PROSITE" id="PS51387"/>
    </source>
</evidence>
<dbReference type="InterPro" id="IPR006311">
    <property type="entry name" value="TAT_signal"/>
</dbReference>
<evidence type="ECO:0000256" key="3">
    <source>
        <dbReference type="ARBA" id="ARBA00022630"/>
    </source>
</evidence>
<dbReference type="SUPFAM" id="SSF56176">
    <property type="entry name" value="FAD-binding/transporter-associated domain-like"/>
    <property type="match status" value="1"/>
</dbReference>
<dbReference type="InterPro" id="IPR016166">
    <property type="entry name" value="FAD-bd_PCMH"/>
</dbReference>
<organism evidence="8 9">
    <name type="scientific">Thiothrix lacustris</name>
    <dbReference type="NCBI Taxonomy" id="525917"/>
    <lineage>
        <taxon>Bacteria</taxon>
        <taxon>Pseudomonadati</taxon>
        <taxon>Pseudomonadota</taxon>
        <taxon>Gammaproteobacteria</taxon>
        <taxon>Thiotrichales</taxon>
        <taxon>Thiotrichaceae</taxon>
        <taxon>Thiothrix</taxon>
    </lineage>
</organism>
<dbReference type="Proteomes" id="UP000192491">
    <property type="component" value="Unassembled WGS sequence"/>
</dbReference>
<dbReference type="GO" id="GO:0071949">
    <property type="term" value="F:FAD binding"/>
    <property type="evidence" value="ECO:0007669"/>
    <property type="project" value="InterPro"/>
</dbReference>
<evidence type="ECO:0000313" key="9">
    <source>
        <dbReference type="Proteomes" id="UP000192491"/>
    </source>
</evidence>
<keyword evidence="6" id="KW-0732">Signal</keyword>
<feature type="domain" description="FAD-binding PCMH-type" evidence="7">
    <location>
        <begin position="69"/>
        <end position="238"/>
    </location>
</feature>
<keyword evidence="4" id="KW-0274">FAD</keyword>
<dbReference type="Gene3D" id="3.30.43.10">
    <property type="entry name" value="Uridine Diphospho-n-acetylenolpyruvylglucosamine Reductase, domain 2"/>
    <property type="match status" value="1"/>
</dbReference>
<dbReference type="EMBL" id="MTEJ01000387">
    <property type="protein sequence ID" value="OQX03691.1"/>
    <property type="molecule type" value="Genomic_DNA"/>
</dbReference>
<dbReference type="PROSITE" id="PS51318">
    <property type="entry name" value="TAT"/>
    <property type="match status" value="1"/>
</dbReference>
<keyword evidence="5" id="KW-0560">Oxidoreductase</keyword>
<dbReference type="PROSITE" id="PS51387">
    <property type="entry name" value="FAD_PCMH"/>
    <property type="match status" value="1"/>
</dbReference>
<dbReference type="Pfam" id="PF08031">
    <property type="entry name" value="BBE"/>
    <property type="match status" value="1"/>
</dbReference>
<dbReference type="InterPro" id="IPR036318">
    <property type="entry name" value="FAD-bd_PCMH-like_sf"/>
</dbReference>
<comment type="caution">
    <text evidence="8">The sequence shown here is derived from an EMBL/GenBank/DDBJ whole genome shotgun (WGS) entry which is preliminary data.</text>
</comment>
<evidence type="ECO:0000256" key="5">
    <source>
        <dbReference type="ARBA" id="ARBA00023002"/>
    </source>
</evidence>
<evidence type="ECO:0000313" key="8">
    <source>
        <dbReference type="EMBL" id="OQX03691.1"/>
    </source>
</evidence>
<protein>
    <submittedName>
        <fullName evidence="8">FAD-linked oxidase</fullName>
    </submittedName>
</protein>
<reference evidence="8 9" key="1">
    <citation type="submission" date="2017-01" db="EMBL/GenBank/DDBJ databases">
        <title>Novel large sulfur bacteria in the metagenomes of groundwater-fed chemosynthetic microbial mats in the Lake Huron basin.</title>
        <authorList>
            <person name="Sharrar A.M."/>
            <person name="Flood B.E."/>
            <person name="Bailey J.V."/>
            <person name="Jones D.S."/>
            <person name="Biddanda B."/>
            <person name="Ruberg S.A."/>
            <person name="Marcus D.N."/>
            <person name="Dick G.J."/>
        </authorList>
    </citation>
    <scope>NUCLEOTIDE SEQUENCE [LARGE SCALE GENOMIC DNA]</scope>
    <source>
        <strain evidence="8">A8</strain>
    </source>
</reference>
<dbReference type="Gene3D" id="3.40.462.20">
    <property type="match status" value="1"/>
</dbReference>
<evidence type="ECO:0000256" key="4">
    <source>
        <dbReference type="ARBA" id="ARBA00022827"/>
    </source>
</evidence>
<dbReference type="GO" id="GO:0016491">
    <property type="term" value="F:oxidoreductase activity"/>
    <property type="evidence" value="ECO:0007669"/>
    <property type="project" value="UniProtKB-KW"/>
</dbReference>
<gene>
    <name evidence="8" type="ORF">BWK73_38720</name>
</gene>
<dbReference type="InterPro" id="IPR012951">
    <property type="entry name" value="BBE"/>
</dbReference>
<name>A0A1Y1QEB5_9GAMM</name>
<evidence type="ECO:0000256" key="6">
    <source>
        <dbReference type="SAM" id="SignalP"/>
    </source>
</evidence>
<dbReference type="PANTHER" id="PTHR42973">
    <property type="entry name" value="BINDING OXIDOREDUCTASE, PUTATIVE (AFU_ORTHOLOGUE AFUA_1G17690)-RELATED"/>
    <property type="match status" value="1"/>
</dbReference>
<feature type="signal peptide" evidence="6">
    <location>
        <begin position="1"/>
        <end position="37"/>
    </location>
</feature>
<feature type="chain" id="PRO_5011003281" evidence="6">
    <location>
        <begin position="38"/>
        <end position="481"/>
    </location>
</feature>
<evidence type="ECO:0000256" key="1">
    <source>
        <dbReference type="ARBA" id="ARBA00001974"/>
    </source>
</evidence>
<proteinExistence type="inferred from homology"/>
<dbReference type="InterPro" id="IPR050416">
    <property type="entry name" value="FAD-linked_Oxidoreductase"/>
</dbReference>
<dbReference type="Pfam" id="PF01565">
    <property type="entry name" value="FAD_binding_4"/>
    <property type="match status" value="1"/>
</dbReference>